<evidence type="ECO:0000256" key="1">
    <source>
        <dbReference type="ARBA" id="ARBA00004141"/>
    </source>
</evidence>
<dbReference type="GO" id="GO:0015250">
    <property type="term" value="F:water channel activity"/>
    <property type="evidence" value="ECO:0007669"/>
    <property type="project" value="TreeGrafter"/>
</dbReference>
<dbReference type="Gene3D" id="1.20.1080.10">
    <property type="entry name" value="Glycerol uptake facilitator protein"/>
    <property type="match status" value="1"/>
</dbReference>
<dbReference type="InterPro" id="IPR000425">
    <property type="entry name" value="MIP"/>
</dbReference>
<comment type="similarity">
    <text evidence="2">Belongs to the MIP/aquaporin (TC 1.A.8) family.</text>
</comment>
<evidence type="ECO:0000256" key="6">
    <source>
        <dbReference type="ARBA" id="ARBA00023136"/>
    </source>
</evidence>
<keyword evidence="3" id="KW-0813">Transport</keyword>
<dbReference type="AlphaFoldDB" id="A0AA36GVM1"/>
<dbReference type="InterPro" id="IPR050363">
    <property type="entry name" value="MIP/Aquaporin"/>
</dbReference>
<evidence type="ECO:0000313" key="10">
    <source>
        <dbReference type="Proteomes" id="UP001176961"/>
    </source>
</evidence>
<sequence length="78" mass="8880">MIGCAYGMNLGYPIDPARDFGPRIFAYFLYGSEVFSYHNYYFWIPLLAPFFGGLLGAWSYQIFIGAHLPDIEEQPVSS</sequence>
<evidence type="ECO:0000256" key="4">
    <source>
        <dbReference type="ARBA" id="ARBA00022692"/>
    </source>
</evidence>
<gene>
    <name evidence="9" type="ORF">CYNAS_LOCUS11130</name>
</gene>
<keyword evidence="4 8" id="KW-0812">Transmembrane</keyword>
<comment type="caution">
    <text evidence="9">The sequence shown here is derived from an EMBL/GenBank/DDBJ whole genome shotgun (WGS) entry which is preliminary data.</text>
</comment>
<protein>
    <submittedName>
        <fullName evidence="9">Uncharacterized protein</fullName>
    </submittedName>
</protein>
<feature type="transmembrane region" description="Helical" evidence="8">
    <location>
        <begin position="40"/>
        <end position="60"/>
    </location>
</feature>
<evidence type="ECO:0000256" key="7">
    <source>
        <dbReference type="ARBA" id="ARBA00045280"/>
    </source>
</evidence>
<keyword evidence="5 8" id="KW-1133">Transmembrane helix</keyword>
<keyword evidence="6 8" id="KW-0472">Membrane</keyword>
<dbReference type="EMBL" id="CATQJL010000223">
    <property type="protein sequence ID" value="CAJ0599147.1"/>
    <property type="molecule type" value="Genomic_DNA"/>
</dbReference>
<dbReference type="SUPFAM" id="SSF81338">
    <property type="entry name" value="Aquaporin-like"/>
    <property type="match status" value="1"/>
</dbReference>
<dbReference type="GO" id="GO:0015254">
    <property type="term" value="F:glycerol channel activity"/>
    <property type="evidence" value="ECO:0007669"/>
    <property type="project" value="TreeGrafter"/>
</dbReference>
<evidence type="ECO:0000256" key="3">
    <source>
        <dbReference type="ARBA" id="ARBA00022448"/>
    </source>
</evidence>
<dbReference type="Proteomes" id="UP001176961">
    <property type="component" value="Unassembled WGS sequence"/>
</dbReference>
<name>A0AA36GVM1_CYLNA</name>
<dbReference type="Pfam" id="PF00230">
    <property type="entry name" value="MIP"/>
    <property type="match status" value="1"/>
</dbReference>
<comment type="subcellular location">
    <subcellularLocation>
        <location evidence="1">Membrane</location>
        <topology evidence="1">Multi-pass membrane protein</topology>
    </subcellularLocation>
</comment>
<comment type="function">
    <text evidence="7">Aquaglyceroporin that may modulate the water content and osmolytes during anhydrobiosis.</text>
</comment>
<dbReference type="GO" id="GO:0016323">
    <property type="term" value="C:basolateral plasma membrane"/>
    <property type="evidence" value="ECO:0007669"/>
    <property type="project" value="TreeGrafter"/>
</dbReference>
<organism evidence="9 10">
    <name type="scientific">Cylicocyclus nassatus</name>
    <name type="common">Nematode worm</name>
    <dbReference type="NCBI Taxonomy" id="53992"/>
    <lineage>
        <taxon>Eukaryota</taxon>
        <taxon>Metazoa</taxon>
        <taxon>Ecdysozoa</taxon>
        <taxon>Nematoda</taxon>
        <taxon>Chromadorea</taxon>
        <taxon>Rhabditida</taxon>
        <taxon>Rhabditina</taxon>
        <taxon>Rhabditomorpha</taxon>
        <taxon>Strongyloidea</taxon>
        <taxon>Strongylidae</taxon>
        <taxon>Cylicocyclus</taxon>
    </lineage>
</organism>
<reference evidence="9" key="1">
    <citation type="submission" date="2023-07" db="EMBL/GenBank/DDBJ databases">
        <authorList>
            <consortium name="CYATHOMIX"/>
        </authorList>
    </citation>
    <scope>NUCLEOTIDE SEQUENCE</scope>
    <source>
        <strain evidence="9">N/A</strain>
    </source>
</reference>
<evidence type="ECO:0000256" key="2">
    <source>
        <dbReference type="ARBA" id="ARBA00006175"/>
    </source>
</evidence>
<evidence type="ECO:0000256" key="5">
    <source>
        <dbReference type="ARBA" id="ARBA00022989"/>
    </source>
</evidence>
<evidence type="ECO:0000256" key="8">
    <source>
        <dbReference type="SAM" id="Phobius"/>
    </source>
</evidence>
<proteinExistence type="inferred from homology"/>
<evidence type="ECO:0000313" key="9">
    <source>
        <dbReference type="EMBL" id="CAJ0599147.1"/>
    </source>
</evidence>
<dbReference type="PANTHER" id="PTHR43829">
    <property type="entry name" value="AQUAPORIN OR AQUAGLYCEROPORIN RELATED"/>
    <property type="match status" value="1"/>
</dbReference>
<dbReference type="InterPro" id="IPR023271">
    <property type="entry name" value="Aquaporin-like"/>
</dbReference>
<keyword evidence="10" id="KW-1185">Reference proteome</keyword>
<accession>A0AA36GVM1</accession>
<dbReference type="PANTHER" id="PTHR43829:SF5">
    <property type="entry name" value="AQUAPORIN-9"/>
    <property type="match status" value="1"/>
</dbReference>